<keyword evidence="2" id="KW-1133">Transmembrane helix</keyword>
<evidence type="ECO:0000256" key="2">
    <source>
        <dbReference type="SAM" id="Phobius"/>
    </source>
</evidence>
<dbReference type="RefSeq" id="WP_275595168.1">
    <property type="nucleotide sequence ID" value="NZ_CP102381.1"/>
</dbReference>
<dbReference type="InterPro" id="IPR036680">
    <property type="entry name" value="SPOR-like_sf"/>
</dbReference>
<feature type="transmembrane region" description="Helical" evidence="2">
    <location>
        <begin position="36"/>
        <end position="55"/>
    </location>
</feature>
<reference evidence="4 5" key="1">
    <citation type="submission" date="2022-06" db="EMBL/GenBank/DDBJ databases">
        <title>Thiomicrohabdus sp. nov, an obligately chemolithoautotrophic, sulfur-oxidizing bacterium isolated from beach of Guanyin Mountain. Amoy.</title>
        <authorList>
            <person name="Zhu H."/>
        </authorList>
    </citation>
    <scope>NUCLEOTIDE SEQUENCE [LARGE SCALE GENOMIC DNA]</scope>
    <source>
        <strain evidence="4 5">XGS-01</strain>
    </source>
</reference>
<feature type="compositionally biased region" description="Low complexity" evidence="1">
    <location>
        <begin position="14"/>
        <end position="28"/>
    </location>
</feature>
<keyword evidence="2" id="KW-0472">Membrane</keyword>
<organism evidence="4 5">
    <name type="scientific">Thiomicrorhabdus lithotrophica</name>
    <dbReference type="NCBI Taxonomy" id="2949997"/>
    <lineage>
        <taxon>Bacteria</taxon>
        <taxon>Pseudomonadati</taxon>
        <taxon>Pseudomonadota</taxon>
        <taxon>Gammaproteobacteria</taxon>
        <taxon>Thiotrichales</taxon>
        <taxon>Piscirickettsiaceae</taxon>
        <taxon>Thiomicrorhabdus</taxon>
    </lineage>
</organism>
<dbReference type="SUPFAM" id="SSF110997">
    <property type="entry name" value="Sporulation related repeat"/>
    <property type="match status" value="1"/>
</dbReference>
<dbReference type="InterPro" id="IPR007730">
    <property type="entry name" value="SPOR-like_dom"/>
</dbReference>
<keyword evidence="2" id="KW-0812">Transmembrane</keyword>
<dbReference type="PROSITE" id="PS51724">
    <property type="entry name" value="SPOR"/>
    <property type="match status" value="1"/>
</dbReference>
<feature type="domain" description="SPOR" evidence="3">
    <location>
        <begin position="142"/>
        <end position="225"/>
    </location>
</feature>
<sequence>MARDFRHGHHHNKQQFQRKSQSSSQSVTNGKSSVPMIWAGGFLVSAVLLIGFFVTQHFVSQGAKSEKSAETSIFKAAKEIKEQTVEKVQEVSEIMQPKPVVVEAVNLQVGEELAETEQKPSYSFYEGLGQMEVVVDAVPLSVALKQPYYIQAGTFGSEKVAKQEQARLAKLGESLQISVLTTKKRTYYRLRVGPFVDRLVLNKKRNELRRLGVDTLLLKAPKVESD</sequence>
<dbReference type="Gene3D" id="3.30.70.1070">
    <property type="entry name" value="Sporulation related repeat"/>
    <property type="match status" value="1"/>
</dbReference>
<dbReference type="Proteomes" id="UP001222275">
    <property type="component" value="Chromosome"/>
</dbReference>
<proteinExistence type="predicted"/>
<feature type="region of interest" description="Disordered" evidence="1">
    <location>
        <begin position="1"/>
        <end position="28"/>
    </location>
</feature>
<feature type="compositionally biased region" description="Basic residues" evidence="1">
    <location>
        <begin position="1"/>
        <end position="13"/>
    </location>
</feature>
<evidence type="ECO:0000313" key="5">
    <source>
        <dbReference type="Proteomes" id="UP001222275"/>
    </source>
</evidence>
<name>A0ABY8CEH3_9GAMM</name>
<evidence type="ECO:0000259" key="3">
    <source>
        <dbReference type="PROSITE" id="PS51724"/>
    </source>
</evidence>
<accession>A0ABY8CEH3</accession>
<protein>
    <submittedName>
        <fullName evidence="4">SPOR domain-containing protein</fullName>
    </submittedName>
</protein>
<dbReference type="EMBL" id="CP102381">
    <property type="protein sequence ID" value="WEJ62911.1"/>
    <property type="molecule type" value="Genomic_DNA"/>
</dbReference>
<evidence type="ECO:0000256" key="1">
    <source>
        <dbReference type="SAM" id="MobiDB-lite"/>
    </source>
</evidence>
<evidence type="ECO:0000313" key="4">
    <source>
        <dbReference type="EMBL" id="WEJ62911.1"/>
    </source>
</evidence>
<keyword evidence="5" id="KW-1185">Reference proteome</keyword>
<gene>
    <name evidence="4" type="ORF">NR989_01305</name>
</gene>
<dbReference type="Pfam" id="PF05036">
    <property type="entry name" value="SPOR"/>
    <property type="match status" value="1"/>
</dbReference>